<sequence length="345" mass="39435">MAKNRQVKVTQPKILNRERLLDNALSSVRLGIEDYKFATQPNGDPARALSSFRNLLSGVLLLFKYRISTSVKSAEDAAALIYVPHEVKPIVLDSGDVKWTPQLTKNTIETTAIQSRLQMLGIEIDWAVITKIKERRNELEHLHPSNTLGELTTIIAELFPVIRDFIEQHLYQTPTQLLGDTWLIMLEVSNFYQDTKKTCITRWEKYGIPARMMPYIEEASCGVCGSTLITPSPEILPLELNVSEDYREFRYSCLECNFTALISTLLLEALDNDYAINPFNGDEPRVLECIECGLESYVPEEDVCFWCEYTRTHEECAVCHNYLSIDEQEFNGLCSYHANLAFKDD</sequence>
<protein>
    <submittedName>
        <fullName evidence="1">Uncharacterized protein</fullName>
    </submittedName>
</protein>
<gene>
    <name evidence="1" type="ORF">F3J37_11180</name>
</gene>
<keyword evidence="2" id="KW-1185">Reference proteome</keyword>
<proteinExistence type="predicted"/>
<dbReference type="EMBL" id="VWXC01000007">
    <property type="protein sequence ID" value="NIG19234.1"/>
    <property type="molecule type" value="Genomic_DNA"/>
</dbReference>
<comment type="caution">
    <text evidence="1">The sequence shown here is derived from an EMBL/GenBank/DDBJ whole genome shotgun (WGS) entry which is preliminary data.</text>
</comment>
<accession>A0ABX0RQ72</accession>
<evidence type="ECO:0000313" key="2">
    <source>
        <dbReference type="Proteomes" id="UP001515780"/>
    </source>
</evidence>
<dbReference type="Proteomes" id="UP001515780">
    <property type="component" value="Unassembled WGS sequence"/>
</dbReference>
<reference evidence="1 2" key="1">
    <citation type="journal article" date="2019" name="bioRxiv">
        <title>Bacteria contribute to plant secondary compound degradation in a generalist herbivore system.</title>
        <authorList>
            <person name="Francoeur C.B."/>
            <person name="Khadempour L."/>
            <person name="Moreira-Soto R.D."/>
            <person name="Gotting K."/>
            <person name="Book A.J."/>
            <person name="Pinto-Tomas A.A."/>
            <person name="Keefover-Ring K."/>
            <person name="Currie C.R."/>
        </authorList>
    </citation>
    <scope>NUCLEOTIDE SEQUENCE [LARGE SCALE GENOMIC DNA]</scope>
    <source>
        <strain evidence="1">Al-1710</strain>
    </source>
</reference>
<organism evidence="1 2">
    <name type="scientific">Candidatus Pantoea communis</name>
    <dbReference type="NCBI Taxonomy" id="2608354"/>
    <lineage>
        <taxon>Bacteria</taxon>
        <taxon>Pseudomonadati</taxon>
        <taxon>Pseudomonadota</taxon>
        <taxon>Gammaproteobacteria</taxon>
        <taxon>Enterobacterales</taxon>
        <taxon>Erwiniaceae</taxon>
        <taxon>Pantoea</taxon>
    </lineage>
</organism>
<evidence type="ECO:0000313" key="1">
    <source>
        <dbReference type="EMBL" id="NIG19234.1"/>
    </source>
</evidence>
<dbReference type="RefSeq" id="WP_166933432.1">
    <property type="nucleotide sequence ID" value="NZ_VWXC01000007.1"/>
</dbReference>
<name>A0ABX0RQ72_9GAMM</name>